<organism evidence="1 2">
    <name type="scientific">Fusarium decemcellulare</name>
    <dbReference type="NCBI Taxonomy" id="57161"/>
    <lineage>
        <taxon>Eukaryota</taxon>
        <taxon>Fungi</taxon>
        <taxon>Dikarya</taxon>
        <taxon>Ascomycota</taxon>
        <taxon>Pezizomycotina</taxon>
        <taxon>Sordariomycetes</taxon>
        <taxon>Hypocreomycetidae</taxon>
        <taxon>Hypocreales</taxon>
        <taxon>Nectriaceae</taxon>
        <taxon>Fusarium</taxon>
        <taxon>Fusarium decemcellulare species complex</taxon>
    </lineage>
</organism>
<reference evidence="1" key="1">
    <citation type="submission" date="2022-08" db="EMBL/GenBank/DDBJ databases">
        <title>Genome Sequence of Fusarium decemcellulare.</title>
        <authorList>
            <person name="Buettner E."/>
        </authorList>
    </citation>
    <scope>NUCLEOTIDE SEQUENCE</scope>
    <source>
        <strain evidence="1">Babe19</strain>
    </source>
</reference>
<gene>
    <name evidence="1" type="ORF">NM208_g15340</name>
</gene>
<keyword evidence="2" id="KW-1185">Reference proteome</keyword>
<dbReference type="Proteomes" id="UP001148629">
    <property type="component" value="Unassembled WGS sequence"/>
</dbReference>
<evidence type="ECO:0000313" key="1">
    <source>
        <dbReference type="EMBL" id="KAJ3512309.1"/>
    </source>
</evidence>
<comment type="caution">
    <text evidence="1">The sequence shown here is derived from an EMBL/GenBank/DDBJ whole genome shotgun (WGS) entry which is preliminary data.</text>
</comment>
<evidence type="ECO:0000313" key="2">
    <source>
        <dbReference type="Proteomes" id="UP001148629"/>
    </source>
</evidence>
<dbReference type="EMBL" id="JANRMS010004058">
    <property type="protein sequence ID" value="KAJ3512309.1"/>
    <property type="molecule type" value="Genomic_DNA"/>
</dbReference>
<sequence>MCEVRVGRDAKHVGVDGAEALKGVVVLDDLGRADKGEVHGVEEEDDPVEGNVLELAAREEGGGGEVGGRALDESGRHCDG</sequence>
<protein>
    <submittedName>
        <fullName evidence="1">Uncharacterized protein</fullName>
    </submittedName>
</protein>
<name>A0ACC1RDU9_9HYPO</name>
<proteinExistence type="predicted"/>
<accession>A0ACC1RDU9</accession>